<feature type="transmembrane region" description="Helical" evidence="2">
    <location>
        <begin position="283"/>
        <end position="302"/>
    </location>
</feature>
<dbReference type="AlphaFoldDB" id="A0A6G1HS63"/>
<name>A0A6G1HS63_9PEZI</name>
<feature type="transmembrane region" description="Helical" evidence="2">
    <location>
        <begin position="259"/>
        <end position="277"/>
    </location>
</feature>
<dbReference type="Proteomes" id="UP000799640">
    <property type="component" value="Unassembled WGS sequence"/>
</dbReference>
<keyword evidence="2" id="KW-1133">Transmembrane helix</keyword>
<reference evidence="3" key="1">
    <citation type="journal article" date="2020" name="Stud. Mycol.">
        <title>101 Dothideomycetes genomes: a test case for predicting lifestyles and emergence of pathogens.</title>
        <authorList>
            <person name="Haridas S."/>
            <person name="Albert R."/>
            <person name="Binder M."/>
            <person name="Bloem J."/>
            <person name="Labutti K."/>
            <person name="Salamov A."/>
            <person name="Andreopoulos B."/>
            <person name="Baker S."/>
            <person name="Barry K."/>
            <person name="Bills G."/>
            <person name="Bluhm B."/>
            <person name="Cannon C."/>
            <person name="Castanera R."/>
            <person name="Culley D."/>
            <person name="Daum C."/>
            <person name="Ezra D."/>
            <person name="Gonzalez J."/>
            <person name="Henrissat B."/>
            <person name="Kuo A."/>
            <person name="Liang C."/>
            <person name="Lipzen A."/>
            <person name="Lutzoni F."/>
            <person name="Magnuson J."/>
            <person name="Mondo S."/>
            <person name="Nolan M."/>
            <person name="Ohm R."/>
            <person name="Pangilinan J."/>
            <person name="Park H.-J."/>
            <person name="Ramirez L."/>
            <person name="Alfaro M."/>
            <person name="Sun H."/>
            <person name="Tritt A."/>
            <person name="Yoshinaga Y."/>
            <person name="Zwiers L.-H."/>
            <person name="Turgeon B."/>
            <person name="Goodwin S."/>
            <person name="Spatafora J."/>
            <person name="Crous P."/>
            <person name="Grigoriev I."/>
        </authorList>
    </citation>
    <scope>NUCLEOTIDE SEQUENCE</scope>
    <source>
        <strain evidence="3">CBS 262.69</strain>
    </source>
</reference>
<organism evidence="3 4">
    <name type="scientific">Trichodelitschia bisporula</name>
    <dbReference type="NCBI Taxonomy" id="703511"/>
    <lineage>
        <taxon>Eukaryota</taxon>
        <taxon>Fungi</taxon>
        <taxon>Dikarya</taxon>
        <taxon>Ascomycota</taxon>
        <taxon>Pezizomycotina</taxon>
        <taxon>Dothideomycetes</taxon>
        <taxon>Dothideomycetes incertae sedis</taxon>
        <taxon>Phaeotrichales</taxon>
        <taxon>Phaeotrichaceae</taxon>
        <taxon>Trichodelitschia</taxon>
    </lineage>
</organism>
<accession>A0A6G1HS63</accession>
<sequence length="451" mass="50984">MFYTLSWISGGFDNIQLDIVGFLAILGEGSIEANAQVATLSRIIYLPRLLPAPQALLRPTRPSKLAPIPGYVTGIYSGNSRDYINHIGNVVVEAESLPEFSVKCVQINKLHKKQAINKNKRWGKRPSEDVKAMDKDEKGGKRQYEDVKANMYGPLAGLAVFGCMESCVLLSLSFWRKDGMALMATLLLSLLSTLIGFGNKWELKLPERKDSIDNLPPGNLVIRYPKGNFLVIECDENVARELFFAPENINYRIASPWKYRMVSLVGTLMLMFGVIFLGNATTWMQVGFAVAFMLLNAAYWIVAALPSKLHWNTACYQVTELAFERMKTPDEAAPPEGIKPKWGVEYCKTFTEALWKVICATRNIDWVQRSDAAPKTQEWDDWLHEALEIAKSVPSRTENQQPEKQQTEIQRAKKKWAKTLREENAKFQVPAWDPRKALKKLYSDTKAANSV</sequence>
<evidence type="ECO:0000256" key="2">
    <source>
        <dbReference type="SAM" id="Phobius"/>
    </source>
</evidence>
<feature type="region of interest" description="Disordered" evidence="1">
    <location>
        <begin position="393"/>
        <end position="414"/>
    </location>
</feature>
<protein>
    <submittedName>
        <fullName evidence="3">Uncharacterized protein</fullName>
    </submittedName>
</protein>
<keyword evidence="2" id="KW-0812">Transmembrane</keyword>
<keyword evidence="4" id="KW-1185">Reference proteome</keyword>
<dbReference type="OrthoDB" id="5412502at2759"/>
<proteinExistence type="predicted"/>
<dbReference type="EMBL" id="ML996699">
    <property type="protein sequence ID" value="KAF2398679.1"/>
    <property type="molecule type" value="Genomic_DNA"/>
</dbReference>
<gene>
    <name evidence="3" type="ORF">EJ06DRAFT_531776</name>
</gene>
<evidence type="ECO:0000313" key="4">
    <source>
        <dbReference type="Proteomes" id="UP000799640"/>
    </source>
</evidence>
<feature type="transmembrane region" description="Helical" evidence="2">
    <location>
        <begin position="151"/>
        <end position="175"/>
    </location>
</feature>
<feature type="transmembrane region" description="Helical" evidence="2">
    <location>
        <begin position="181"/>
        <end position="199"/>
    </location>
</feature>
<feature type="compositionally biased region" description="Polar residues" evidence="1">
    <location>
        <begin position="394"/>
        <end position="409"/>
    </location>
</feature>
<evidence type="ECO:0000256" key="1">
    <source>
        <dbReference type="SAM" id="MobiDB-lite"/>
    </source>
</evidence>
<evidence type="ECO:0000313" key="3">
    <source>
        <dbReference type="EMBL" id="KAF2398679.1"/>
    </source>
</evidence>
<keyword evidence="2" id="KW-0472">Membrane</keyword>